<dbReference type="Gene3D" id="2.60.120.260">
    <property type="entry name" value="Galactose-binding domain-like"/>
    <property type="match status" value="1"/>
</dbReference>
<dbReference type="RefSeq" id="WP_176461232.1">
    <property type="nucleotide sequence ID" value="NZ_FZNT01000003.1"/>
</dbReference>
<reference evidence="2 3" key="1">
    <citation type="submission" date="2017-06" db="EMBL/GenBank/DDBJ databases">
        <authorList>
            <person name="Kim H.J."/>
            <person name="Triplett B.A."/>
        </authorList>
    </citation>
    <scope>NUCLEOTIDE SEQUENCE [LARGE SCALE GENOMIC DNA]</scope>
    <source>
        <strain evidence="2 3">DSM 29150</strain>
    </source>
</reference>
<dbReference type="PANTHER" id="PTHR37834:SF2">
    <property type="entry name" value="ESTERASE, SGNH HYDROLASE-TYPE"/>
    <property type="match status" value="1"/>
</dbReference>
<dbReference type="Gene3D" id="3.40.50.1110">
    <property type="entry name" value="SGNH hydrolase"/>
    <property type="match status" value="1"/>
</dbReference>
<dbReference type="EMBL" id="FZNT01000003">
    <property type="protein sequence ID" value="SNR48209.1"/>
    <property type="molecule type" value="Genomic_DNA"/>
</dbReference>
<dbReference type="InterPro" id="IPR040794">
    <property type="entry name" value="CE2_N"/>
</dbReference>
<evidence type="ECO:0000313" key="2">
    <source>
        <dbReference type="EMBL" id="SNR48209.1"/>
    </source>
</evidence>
<organism evidence="2 3">
    <name type="scientific">Lutibacter agarilyticus</name>
    <dbReference type="NCBI Taxonomy" id="1109740"/>
    <lineage>
        <taxon>Bacteria</taxon>
        <taxon>Pseudomonadati</taxon>
        <taxon>Bacteroidota</taxon>
        <taxon>Flavobacteriia</taxon>
        <taxon>Flavobacteriales</taxon>
        <taxon>Flavobacteriaceae</taxon>
        <taxon>Lutibacter</taxon>
    </lineage>
</organism>
<dbReference type="InterPro" id="IPR036514">
    <property type="entry name" value="SGNH_hydro_sf"/>
</dbReference>
<dbReference type="Pfam" id="PF17996">
    <property type="entry name" value="CE2_N"/>
    <property type="match status" value="1"/>
</dbReference>
<dbReference type="InterPro" id="IPR052762">
    <property type="entry name" value="PCW_deacetylase/CE"/>
</dbReference>
<dbReference type="GO" id="GO:0052689">
    <property type="term" value="F:carboxylic ester hydrolase activity"/>
    <property type="evidence" value="ECO:0007669"/>
    <property type="project" value="InterPro"/>
</dbReference>
<gene>
    <name evidence="2" type="ORF">SAMN06265371_103425</name>
</gene>
<dbReference type="Proteomes" id="UP000198384">
    <property type="component" value="Unassembled WGS sequence"/>
</dbReference>
<keyword evidence="2" id="KW-0378">Hydrolase</keyword>
<name>A0A238WRC9_9FLAO</name>
<keyword evidence="3" id="KW-1185">Reference proteome</keyword>
<evidence type="ECO:0000259" key="1">
    <source>
        <dbReference type="Pfam" id="PF17996"/>
    </source>
</evidence>
<dbReference type="CDD" id="cd01831">
    <property type="entry name" value="Endoglucanase_E_like"/>
    <property type="match status" value="1"/>
</dbReference>
<sequence>MNAKIARLLFVLFLACFVGCKKKQNKVLNAIKAESKLFYYQGRTDVLNDSTVALISPGAYVVSTFLGNSCEVFLKGEFEPYNYVSLELDGKYLGRIKIESDSIRPYLINVSTTNKEHTLKIFKETEASNGTVLFSGLKAEKVVPYKLTTTNYIEFIGNSITCGAASDGSVIPCESAAYFDHQNVYYAYGPTVSRALNIDFKLSSVSGYGIYRNWNDENIEEPNLPQVYENLYLNTDNSKKNNFDHIPDVVSICLGTNDLSVGDGVKPRLPFNKEKFISNYIKFVKTVYIYYPKTQIVLLNSPMVGGEMNELLATCLEEVQFYFSENMKKQILLFIFDAVYNGGCLGHPSVSEHQKIAEKLTPFLKNIKNN</sequence>
<feature type="domain" description="Carbohydrate esterase 2 N-terminal" evidence="1">
    <location>
        <begin position="40"/>
        <end position="140"/>
    </location>
</feature>
<dbReference type="SUPFAM" id="SSF52266">
    <property type="entry name" value="SGNH hydrolase"/>
    <property type="match status" value="1"/>
</dbReference>
<dbReference type="InterPro" id="IPR037461">
    <property type="entry name" value="CtCE2-like_dom"/>
</dbReference>
<accession>A0A238WRC9</accession>
<proteinExistence type="predicted"/>
<dbReference type="AlphaFoldDB" id="A0A238WRC9"/>
<protein>
    <submittedName>
        <fullName evidence="2">GDSL-like Lipase/Acylhydrolase family protein</fullName>
    </submittedName>
</protein>
<evidence type="ECO:0000313" key="3">
    <source>
        <dbReference type="Proteomes" id="UP000198384"/>
    </source>
</evidence>
<dbReference type="PANTHER" id="PTHR37834">
    <property type="entry name" value="GDSL-LIKE LIPASE/ACYLHYDROLASE DOMAIN PROTEIN (AFU_ORTHOLOGUE AFUA_2G00620)"/>
    <property type="match status" value="1"/>
</dbReference>